<sequence length="337" mass="38591">MSRPALLARHWQSLRRRILRKLRRLPVLGSPFLRHWHVRRYAAGMGELPRLAPPVTYSEHLLHRILFDRDPRLKIVSDKLAVRELIRERVGETFLVPLIGAWTRPEEIAWDSLPDRFVLKPNHGSGMVALVPDATRLDRAALVTEMRRWLRQDYFDCACEWGYRNLPRRIMAEALLTTETGETPPEVQVMTFHGRAVMMRILTGRKGRETRHANWFDTDGVELSLKSKDIPVGAYRLAPELARALADVAGRVAAGFGHLRVDVYLTDHGLKIGELTAYHASAIVEWNDPRFNELLGRCWRDPSEAEAMRCRAALRELRLAPIHKDGVSALHHAMVKA</sequence>
<evidence type="ECO:0000313" key="2">
    <source>
        <dbReference type="Proteomes" id="UP001144805"/>
    </source>
</evidence>
<keyword evidence="2" id="KW-1185">Reference proteome</keyword>
<reference evidence="1" key="1">
    <citation type="submission" date="2022-11" db="EMBL/GenBank/DDBJ databases">
        <title>Biodiversity and phylogenetic relationships of bacteria.</title>
        <authorList>
            <person name="Machado R.A.R."/>
            <person name="Bhat A."/>
            <person name="Loulou A."/>
            <person name="Kallel S."/>
        </authorList>
    </citation>
    <scope>NUCLEOTIDE SEQUENCE</scope>
    <source>
        <strain evidence="1">K-TC2</strain>
    </source>
</reference>
<dbReference type="InterPro" id="IPR029465">
    <property type="entry name" value="ATPgrasp_TupA"/>
</dbReference>
<proteinExistence type="predicted"/>
<accession>A0A9X3E0B5</accession>
<dbReference type="Pfam" id="PF14305">
    <property type="entry name" value="ATPgrasp_TupA"/>
    <property type="match status" value="1"/>
</dbReference>
<dbReference type="RefSeq" id="WP_266338019.1">
    <property type="nucleotide sequence ID" value="NZ_JAPKNK010000002.1"/>
</dbReference>
<dbReference type="Proteomes" id="UP001144805">
    <property type="component" value="Unassembled WGS sequence"/>
</dbReference>
<organism evidence="1 2">
    <name type="scientific">Kaistia nematophila</name>
    <dbReference type="NCBI Taxonomy" id="2994654"/>
    <lineage>
        <taxon>Bacteria</taxon>
        <taxon>Pseudomonadati</taxon>
        <taxon>Pseudomonadota</taxon>
        <taxon>Alphaproteobacteria</taxon>
        <taxon>Hyphomicrobiales</taxon>
        <taxon>Kaistiaceae</taxon>
        <taxon>Kaistia</taxon>
    </lineage>
</organism>
<protein>
    <submittedName>
        <fullName evidence="1">ATP-grasp fold amidoligase family protein</fullName>
    </submittedName>
</protein>
<comment type="caution">
    <text evidence="1">The sequence shown here is derived from an EMBL/GenBank/DDBJ whole genome shotgun (WGS) entry which is preliminary data.</text>
</comment>
<evidence type="ECO:0000313" key="1">
    <source>
        <dbReference type="EMBL" id="MCX5569067.1"/>
    </source>
</evidence>
<dbReference type="EMBL" id="JAPKNK010000002">
    <property type="protein sequence ID" value="MCX5569067.1"/>
    <property type="molecule type" value="Genomic_DNA"/>
</dbReference>
<name>A0A9X3E0B5_9HYPH</name>
<gene>
    <name evidence="1" type="ORF">OSH07_07655</name>
</gene>
<dbReference type="AlphaFoldDB" id="A0A9X3E0B5"/>